<keyword evidence="1" id="KW-1133">Transmembrane helix</keyword>
<reference evidence="2" key="2">
    <citation type="submission" date="2022-06" db="UniProtKB">
        <authorList>
            <consortium name="EnsemblMetazoa"/>
        </authorList>
    </citation>
    <scope>IDENTIFICATION</scope>
</reference>
<keyword evidence="3" id="KW-1185">Reference proteome</keyword>
<dbReference type="Proteomes" id="UP000024404">
    <property type="component" value="Unassembled WGS sequence"/>
</dbReference>
<organism evidence="2 3">
    <name type="scientific">Onchocerca volvulus</name>
    <dbReference type="NCBI Taxonomy" id="6282"/>
    <lineage>
        <taxon>Eukaryota</taxon>
        <taxon>Metazoa</taxon>
        <taxon>Ecdysozoa</taxon>
        <taxon>Nematoda</taxon>
        <taxon>Chromadorea</taxon>
        <taxon>Rhabditida</taxon>
        <taxon>Spirurina</taxon>
        <taxon>Spiruromorpha</taxon>
        <taxon>Filarioidea</taxon>
        <taxon>Onchocercidae</taxon>
        <taxon>Onchocerca</taxon>
    </lineage>
</organism>
<feature type="transmembrane region" description="Helical" evidence="1">
    <location>
        <begin position="57"/>
        <end position="79"/>
    </location>
</feature>
<reference evidence="3" key="1">
    <citation type="submission" date="2013-10" db="EMBL/GenBank/DDBJ databases">
        <title>Genome sequencing of Onchocerca volvulus.</title>
        <authorList>
            <person name="Cotton J."/>
            <person name="Tsai J."/>
            <person name="Stanley E."/>
            <person name="Tracey A."/>
            <person name="Holroyd N."/>
            <person name="Lustigman S."/>
            <person name="Berriman M."/>
        </authorList>
    </citation>
    <scope>NUCLEOTIDE SEQUENCE</scope>
</reference>
<keyword evidence="1" id="KW-0472">Membrane</keyword>
<name>A0A8R1XRG1_ONCVO</name>
<accession>A0A8R1XRG1</accession>
<keyword evidence="1" id="KW-0812">Transmembrane</keyword>
<proteinExistence type="predicted"/>
<sequence>MAETIPMVQEAENFSAENSKDTIVSLENHDENIPNIVRITKKRELIKRFTVEKRRSTISVFIITGISILLLTTIISWLINKYSNLNILSIL</sequence>
<dbReference type="EMBL" id="CMVM020000070">
    <property type="status" value="NOT_ANNOTATED_CDS"/>
    <property type="molecule type" value="Genomic_DNA"/>
</dbReference>
<protein>
    <submittedName>
        <fullName evidence="2">Uncharacterized protein</fullName>
    </submittedName>
</protein>
<dbReference type="AlphaFoldDB" id="A0A8R1XRG1"/>
<evidence type="ECO:0000256" key="1">
    <source>
        <dbReference type="SAM" id="Phobius"/>
    </source>
</evidence>
<dbReference type="OMA" id="RKLIECC"/>
<dbReference type="EnsemblMetazoa" id="OVOC2106.1">
    <property type="protein sequence ID" value="OVOC2106.1"/>
    <property type="gene ID" value="WBGene00238915"/>
</dbReference>
<evidence type="ECO:0000313" key="3">
    <source>
        <dbReference type="Proteomes" id="UP000024404"/>
    </source>
</evidence>
<evidence type="ECO:0000313" key="2">
    <source>
        <dbReference type="EnsemblMetazoa" id="OVOC2106.1"/>
    </source>
</evidence>